<accession>A0A1B0BGI0</accession>
<keyword evidence="2" id="KW-0472">Membrane</keyword>
<feature type="transmembrane region" description="Helical" evidence="2">
    <location>
        <begin position="37"/>
        <end position="61"/>
    </location>
</feature>
<organism evidence="3 4">
    <name type="scientific">Glossina palpalis gambiensis</name>
    <dbReference type="NCBI Taxonomy" id="67801"/>
    <lineage>
        <taxon>Eukaryota</taxon>
        <taxon>Metazoa</taxon>
        <taxon>Ecdysozoa</taxon>
        <taxon>Arthropoda</taxon>
        <taxon>Hexapoda</taxon>
        <taxon>Insecta</taxon>
        <taxon>Pterygota</taxon>
        <taxon>Neoptera</taxon>
        <taxon>Endopterygota</taxon>
        <taxon>Diptera</taxon>
        <taxon>Brachycera</taxon>
        <taxon>Muscomorpha</taxon>
        <taxon>Hippoboscoidea</taxon>
        <taxon>Glossinidae</taxon>
        <taxon>Glossina</taxon>
    </lineage>
</organism>
<dbReference type="AlphaFoldDB" id="A0A1B0BGI0"/>
<evidence type="ECO:0000256" key="1">
    <source>
        <dbReference type="SAM" id="MobiDB-lite"/>
    </source>
</evidence>
<feature type="region of interest" description="Disordered" evidence="1">
    <location>
        <begin position="1"/>
        <end position="32"/>
    </location>
</feature>
<evidence type="ECO:0000313" key="4">
    <source>
        <dbReference type="Proteomes" id="UP000092460"/>
    </source>
</evidence>
<dbReference type="Proteomes" id="UP000092460">
    <property type="component" value="Unassembled WGS sequence"/>
</dbReference>
<feature type="compositionally biased region" description="Low complexity" evidence="1">
    <location>
        <begin position="1"/>
        <end position="28"/>
    </location>
</feature>
<keyword evidence="2" id="KW-0812">Transmembrane</keyword>
<evidence type="ECO:0000256" key="2">
    <source>
        <dbReference type="SAM" id="Phobius"/>
    </source>
</evidence>
<sequence>MNSHSAATAAAPAPAPAPAAASASASASNKESTRHLFIRISMRLFVYSFVRSIVLISALSIETITRTQRKQTICGASLHCKQCK</sequence>
<protein>
    <submittedName>
        <fullName evidence="3">Uncharacterized protein</fullName>
    </submittedName>
</protein>
<dbReference type="VEuPathDB" id="VectorBase:GPPI029261"/>
<name>A0A1B0BGI0_9MUSC</name>
<keyword evidence="2" id="KW-1133">Transmembrane helix</keyword>
<dbReference type="EMBL" id="JXJN01013868">
    <property type="status" value="NOT_ANNOTATED_CDS"/>
    <property type="molecule type" value="Genomic_DNA"/>
</dbReference>
<evidence type="ECO:0000313" key="3">
    <source>
        <dbReference type="EnsemblMetazoa" id="GPPI029261-PA"/>
    </source>
</evidence>
<dbReference type="EnsemblMetazoa" id="GPPI029261-RA">
    <property type="protein sequence ID" value="GPPI029261-PA"/>
    <property type="gene ID" value="GPPI029261"/>
</dbReference>
<proteinExistence type="predicted"/>
<reference evidence="3" key="2">
    <citation type="submission" date="2020-05" db="UniProtKB">
        <authorList>
            <consortium name="EnsemblMetazoa"/>
        </authorList>
    </citation>
    <scope>IDENTIFICATION</scope>
    <source>
        <strain evidence="3">IAEA</strain>
    </source>
</reference>
<reference evidence="4" key="1">
    <citation type="submission" date="2015-01" db="EMBL/GenBank/DDBJ databases">
        <authorList>
            <person name="Aksoy S."/>
            <person name="Warren W."/>
            <person name="Wilson R.K."/>
        </authorList>
    </citation>
    <scope>NUCLEOTIDE SEQUENCE [LARGE SCALE GENOMIC DNA]</scope>
    <source>
        <strain evidence="4">IAEA</strain>
    </source>
</reference>
<keyword evidence="4" id="KW-1185">Reference proteome</keyword>